<protein>
    <submittedName>
        <fullName evidence="2">META domain-containing protein</fullName>
    </submittedName>
</protein>
<dbReference type="EMBL" id="JBBMQU010000010">
    <property type="protein sequence ID" value="MEM5550667.1"/>
    <property type="molecule type" value="Genomic_DNA"/>
</dbReference>
<proteinExistence type="predicted"/>
<comment type="caution">
    <text evidence="2">The sequence shown here is derived from an EMBL/GenBank/DDBJ whole genome shotgun (WGS) entry which is preliminary data.</text>
</comment>
<dbReference type="InterPro" id="IPR053147">
    <property type="entry name" value="Hsp_HslJ-like"/>
</dbReference>
<dbReference type="RefSeq" id="WP_342883703.1">
    <property type="nucleotide sequence ID" value="NZ_JBBMQU010000010.1"/>
</dbReference>
<dbReference type="PANTHER" id="PTHR35535:SF1">
    <property type="entry name" value="HEAT SHOCK PROTEIN HSLJ"/>
    <property type="match status" value="1"/>
</dbReference>
<dbReference type="InterPro" id="IPR005184">
    <property type="entry name" value="DUF306_Meta_HslJ"/>
</dbReference>
<dbReference type="InterPro" id="IPR039366">
    <property type="entry name" value="Pilotin"/>
</dbReference>
<gene>
    <name evidence="2" type="ORF">WNY63_07990</name>
</gene>
<organism evidence="2 3">
    <name type="scientific">Pseudoalteromonas neustonica</name>
    <dbReference type="NCBI Taxonomy" id="1840331"/>
    <lineage>
        <taxon>Bacteria</taxon>
        <taxon>Pseudomonadati</taxon>
        <taxon>Pseudomonadota</taxon>
        <taxon>Gammaproteobacteria</taxon>
        <taxon>Alteromonadales</taxon>
        <taxon>Pseudoalteromonadaceae</taxon>
        <taxon>Pseudoalteromonas</taxon>
    </lineage>
</organism>
<accession>A0ABU9U0V2</accession>
<evidence type="ECO:0000259" key="1">
    <source>
        <dbReference type="Pfam" id="PF03724"/>
    </source>
</evidence>
<evidence type="ECO:0000313" key="2">
    <source>
        <dbReference type="EMBL" id="MEM5550667.1"/>
    </source>
</evidence>
<feature type="domain" description="DUF306" evidence="1">
    <location>
        <begin position="161"/>
        <end position="267"/>
    </location>
</feature>
<dbReference type="InterPro" id="IPR038670">
    <property type="entry name" value="HslJ-like_sf"/>
</dbReference>
<sequence>MLLHKPRSVLKSITNISILACSTLILSGCVNQQATNASHAIKNETVAMLTTQVTYLDRSMLRPGSQLTVTLADVSKMDVAADIISQQTIDIAGAPPYTVTLPYDASILNERSRYSVSARIVNQDNLLYVSTTHNNPFSHSQQSEPLTITVSKVAAQQPDVSLVNTYFKAITLNGKPVTVETREPFIQFSKDNKSHGFLGCNNFTGSYQVNQQSLTFGPQASTKMMCFKSMEQENAMSAVLENTALWDINGESLILKDLQGKQLATFKAMYFN</sequence>
<evidence type="ECO:0000313" key="3">
    <source>
        <dbReference type="Proteomes" id="UP001388366"/>
    </source>
</evidence>
<name>A0ABU9U0V2_9GAMM</name>
<reference evidence="2 3" key="1">
    <citation type="submission" date="2024-03" db="EMBL/GenBank/DDBJ databases">
        <title>Community enrichment and isolation of bacterial strains for fucoidan degradation.</title>
        <authorList>
            <person name="Sichert A."/>
        </authorList>
    </citation>
    <scope>NUCLEOTIDE SEQUENCE [LARGE SCALE GENOMIC DNA]</scope>
    <source>
        <strain evidence="2 3">AS81</strain>
    </source>
</reference>
<keyword evidence="3" id="KW-1185">Reference proteome</keyword>
<dbReference type="Proteomes" id="UP001388366">
    <property type="component" value="Unassembled WGS sequence"/>
</dbReference>
<dbReference type="Gene3D" id="2.40.128.270">
    <property type="match status" value="1"/>
</dbReference>
<dbReference type="Pfam" id="PF09619">
    <property type="entry name" value="YscW"/>
    <property type="match status" value="1"/>
</dbReference>
<dbReference type="PROSITE" id="PS51257">
    <property type="entry name" value="PROKAR_LIPOPROTEIN"/>
    <property type="match status" value="1"/>
</dbReference>
<dbReference type="PANTHER" id="PTHR35535">
    <property type="entry name" value="HEAT SHOCK PROTEIN HSLJ"/>
    <property type="match status" value="1"/>
</dbReference>
<dbReference type="Pfam" id="PF03724">
    <property type="entry name" value="META"/>
    <property type="match status" value="1"/>
</dbReference>